<dbReference type="InterPro" id="IPR010285">
    <property type="entry name" value="DNA_helicase_pif1-like_DEAD"/>
</dbReference>
<evidence type="ECO:0000313" key="6">
    <source>
        <dbReference type="EMBL" id="KAL3112277.1"/>
    </source>
</evidence>
<dbReference type="Pfam" id="PF14214">
    <property type="entry name" value="Helitron_like_N"/>
    <property type="match status" value="1"/>
</dbReference>
<evidence type="ECO:0000256" key="2">
    <source>
        <dbReference type="SAM" id="MobiDB-lite"/>
    </source>
</evidence>
<protein>
    <recommendedName>
        <fullName evidence="1">ATP-dependent DNA helicase</fullName>
        <ecNumber evidence="1">5.6.2.3</ecNumber>
    </recommendedName>
</protein>
<dbReference type="EMBL" id="JBICBT010000478">
    <property type="protein sequence ID" value="KAL3112277.1"/>
    <property type="molecule type" value="Genomic_DNA"/>
</dbReference>
<feature type="region of interest" description="Disordered" evidence="2">
    <location>
        <begin position="1"/>
        <end position="62"/>
    </location>
</feature>
<evidence type="ECO:0000256" key="1">
    <source>
        <dbReference type="RuleBase" id="RU363044"/>
    </source>
</evidence>
<dbReference type="GO" id="GO:0006281">
    <property type="term" value="P:DNA repair"/>
    <property type="evidence" value="ECO:0007669"/>
    <property type="project" value="UniProtKB-KW"/>
</dbReference>
<dbReference type="Pfam" id="PF21530">
    <property type="entry name" value="Pif1_2B_dom"/>
    <property type="match status" value="1"/>
</dbReference>
<name>A0ABD2LAP1_9BILA</name>
<keyword evidence="1" id="KW-0347">Helicase</keyword>
<comment type="cofactor">
    <cofactor evidence="1">
        <name>Mg(2+)</name>
        <dbReference type="ChEBI" id="CHEBI:18420"/>
    </cofactor>
</comment>
<feature type="domain" description="DNA helicase Pif1-like 2B" evidence="5">
    <location>
        <begin position="1789"/>
        <end position="1826"/>
    </location>
</feature>
<keyword evidence="7" id="KW-1185">Reference proteome</keyword>
<keyword evidence="1" id="KW-0227">DNA damage</keyword>
<dbReference type="SUPFAM" id="SSF52540">
    <property type="entry name" value="P-loop containing nucleoside triphosphate hydrolases"/>
    <property type="match status" value="2"/>
</dbReference>
<evidence type="ECO:0000259" key="3">
    <source>
        <dbReference type="Pfam" id="PF05970"/>
    </source>
</evidence>
<organism evidence="6 7">
    <name type="scientific">Heterodera trifolii</name>
    <dbReference type="NCBI Taxonomy" id="157864"/>
    <lineage>
        <taxon>Eukaryota</taxon>
        <taxon>Metazoa</taxon>
        <taxon>Ecdysozoa</taxon>
        <taxon>Nematoda</taxon>
        <taxon>Chromadorea</taxon>
        <taxon>Rhabditida</taxon>
        <taxon>Tylenchina</taxon>
        <taxon>Tylenchomorpha</taxon>
        <taxon>Tylenchoidea</taxon>
        <taxon>Heteroderidae</taxon>
        <taxon>Heteroderinae</taxon>
        <taxon>Heterodera</taxon>
    </lineage>
</organism>
<proteinExistence type="inferred from homology"/>
<dbReference type="Gene3D" id="3.40.50.300">
    <property type="entry name" value="P-loop containing nucleotide triphosphate hydrolases"/>
    <property type="match status" value="1"/>
</dbReference>
<gene>
    <name evidence="6" type="ORF">niasHT_013296</name>
</gene>
<dbReference type="InterPro" id="IPR027417">
    <property type="entry name" value="P-loop_NTPase"/>
</dbReference>
<comment type="catalytic activity">
    <reaction evidence="1">
        <text>ATP + H2O = ADP + phosphate + H(+)</text>
        <dbReference type="Rhea" id="RHEA:13065"/>
        <dbReference type="ChEBI" id="CHEBI:15377"/>
        <dbReference type="ChEBI" id="CHEBI:15378"/>
        <dbReference type="ChEBI" id="CHEBI:30616"/>
        <dbReference type="ChEBI" id="CHEBI:43474"/>
        <dbReference type="ChEBI" id="CHEBI:456216"/>
        <dbReference type="EC" id="5.6.2.3"/>
    </reaction>
</comment>
<comment type="caution">
    <text evidence="6">The sequence shown here is derived from an EMBL/GenBank/DDBJ whole genome shotgun (WGS) entry which is preliminary data.</text>
</comment>
<feature type="compositionally biased region" description="Polar residues" evidence="2">
    <location>
        <begin position="53"/>
        <end position="62"/>
    </location>
</feature>
<dbReference type="PANTHER" id="PTHR10492">
    <property type="match status" value="1"/>
</dbReference>
<keyword evidence="1" id="KW-0234">DNA repair</keyword>
<evidence type="ECO:0000313" key="7">
    <source>
        <dbReference type="Proteomes" id="UP001620626"/>
    </source>
</evidence>
<dbReference type="EC" id="5.6.2.3" evidence="1"/>
<feature type="domain" description="DNA helicase Pif1-like DEAD-box helicase" evidence="3">
    <location>
        <begin position="1529"/>
        <end position="1684"/>
    </location>
</feature>
<evidence type="ECO:0000259" key="5">
    <source>
        <dbReference type="Pfam" id="PF21530"/>
    </source>
</evidence>
<dbReference type="Proteomes" id="UP001620626">
    <property type="component" value="Unassembled WGS sequence"/>
</dbReference>
<feature type="domain" description="Helitron helicase-like" evidence="4">
    <location>
        <begin position="730"/>
        <end position="919"/>
    </location>
</feature>
<dbReference type="InterPro" id="IPR049163">
    <property type="entry name" value="Pif1-like_2B_dom"/>
</dbReference>
<dbReference type="Pfam" id="PF05970">
    <property type="entry name" value="PIF1"/>
    <property type="match status" value="1"/>
</dbReference>
<dbReference type="GO" id="GO:0043139">
    <property type="term" value="F:5'-3' DNA helicase activity"/>
    <property type="evidence" value="ECO:0007669"/>
    <property type="project" value="UniProtKB-EC"/>
</dbReference>
<keyword evidence="1" id="KW-0547">Nucleotide-binding</keyword>
<keyword evidence="1" id="KW-0067">ATP-binding</keyword>
<dbReference type="GO" id="GO:0016787">
    <property type="term" value="F:hydrolase activity"/>
    <property type="evidence" value="ECO:0007669"/>
    <property type="project" value="UniProtKB-KW"/>
</dbReference>
<dbReference type="GO" id="GO:0005524">
    <property type="term" value="F:ATP binding"/>
    <property type="evidence" value="ECO:0007669"/>
    <property type="project" value="UniProtKB-KW"/>
</dbReference>
<sequence>MPRKRSLTGRPEKITNRAANSRSRHIDSDAGASFASSNASEVSPEDMDANPNEELSNVQSTSHFVAPGSKKLKIVANVVGTPVSTQASSSCVSVTASIPSQESLAGLTDNSTTQDLANVPSTSTFVAPRAKKTRTVADVVGTPVSSQALSSRDSVRREPVVAVRGDANTRQSARIIDDVVGTPVSSQASSSVVAVRGGVNTRQSARRIKLNEDHTEQLAMRMQKVISDYQDRPWPTMLVITPKTPRRRSSGVNASTRCGDACDCTSLAQCQQNASAFLAACNYLKLFKLGIEAPLMFNHTSVRQKGGRPSGRCHQNSVLKCASRSARHRADYYDSGQFGHFACQYCGARLLRGEQEKIKGGRLTPCCANGTVHTEQMLTEFNELQQPPKDFIEGLVVMKDERVREAFLNNTMPFNNTFAFASTHGEKAPAEQMGGRMDTCKYNGEFSFLFSDLIAPGGRRPTFAQVYTLTPEAAMGIREEHFDTALAQHIKREILEKLEVLMRQNPFGMTFEAVGTKLEAAKTATGELPHFRIALLTDRDLKCEALKNRGDVTVIERADAPSAKQVAVIWVDEDGLPPQISGFWICDKAGKMRELKNGMPQIDPCCFPLLHPRGTLGWRWFLKKRGCEVNRKEQGQMQVQDVLDQSMDVSYSDEDVIVQEVGTNDDNILEEMPEPEYELDEEQAQTQGTITDDRVGTSAQTTEDTQEDAVFENEVPAGELGRTNISERQFYRYRMALRGDVKDSFHWLWFARRLAEFFSISVLNRIERNELNHLKAIQVKKNYRRILAREYIAAMEKGLQKWGRNAKLGSVFLMPQTFAGSRQYYQGKYADLMTMVRHLGAPTWFVTFTGNPKWPEITEALRGRQNFAHRPDVICRIFMDKATEFIRDVTERCVLGRVAGWCYSVEHQKRGMPHIHMLLILEKGGRITSPEQVDEYVCARIPKLPPPNDTSPEAKQQRRLWHYVTTMMLHDCNAACLEGSRCRKHFPKPYSDHTELSEVRYTNYVRLAPEEGDFGVAPRRGDANQPMNEDHIPGADPERDWAEVRYQRIPHRGRVPDRQHGECGQTHFKKPKGGRSALLLDDSRVIPYNPYLLLKYGCHVNIEYVFGQKACKYIFKYLLKGFEKAYVQVVQPRGGASRWSGDDTDQVFDYDEIAATFKVRYMTAMEAFLRLNSYKIVGTSHQIYTLSVHDEGGQTIVVEEGHEEEGSWKVKDNTRLTAFFKLCGADPDAAQLTYDRVPYHYSWNYKARAWKKRVRPLTEDPDKARMFVRVYTVSPRKHELFAIRMLLLHRPGPKSFEDLRTVDDTLFPTFAGAAQHLGLQVSDELFKRTMREACAEISNLKRLQHFFAMLIAHAHPSEPQRLFDEFVDEMNPPVAGAYPGAVPKTHARRAAEIMKNIEYFLNCMGTNSGDVGLSGLPDDYDFQRQATILEQDSLLDDFYGGDANQRRKSPQQVAVEQVARLNVDQMAAFDKISQALLGGGEHKLFFLEGAGGCGKTFFYNTLIKWCVAGKPMLSASHDNAWGRDEMTLKRSAVIAAASTGIAALLLIGGGTAHRHFYVPNDVGDETPPMLNFESTKAQHLRDADLIIIDEISMLSNKVLRYIDRLLRDVCAGAAPFGGKAIVLSGDWRQLAPVVEHGTREDQVAESIKMEKLFKSFKKLSLTINMRTAAGETSLREWLGRIGNGISDVGTNQLLIPPQLLSPTLEDAIQFCFPEALFSDPLENADAIANNAVLCPTNNDVQYINELALTRMSGDAKDFPSIDEPLEPNDEFHNFRTDFNIEAVHNEMPSGMPPHKLFLKVGTPIMLIRNLDVTQGLCNGTRLQVMRMAEDSLFCRILTGPRADAGHVVVLPRIQFEYGRGRHHRGLRFRRLQFPIRPCFAMTINKAQGQTLQRMALVLNGKQCFSHGQVYVAMSRVTQMDGIRVFAPFCQRGDDNNTYITNVVYHELLDDCVGSHNPVGTREQESLVQVDTTPIRHLNLAFNEFGVGTSANAPENNDVLSSDDDYFD</sequence>
<dbReference type="PANTHER" id="PTHR10492:SF57">
    <property type="entry name" value="ATP-DEPENDENT DNA HELICASE"/>
    <property type="match status" value="1"/>
</dbReference>
<keyword evidence="1" id="KW-0233">DNA recombination</keyword>
<keyword evidence="1" id="KW-0378">Hydrolase</keyword>
<dbReference type="InterPro" id="IPR025476">
    <property type="entry name" value="Helitron_helicase-like"/>
</dbReference>
<comment type="similarity">
    <text evidence="1">Belongs to the helicase family.</text>
</comment>
<accession>A0ABD2LAP1</accession>
<reference evidence="6 7" key="1">
    <citation type="submission" date="2024-10" db="EMBL/GenBank/DDBJ databases">
        <authorList>
            <person name="Kim D."/>
        </authorList>
    </citation>
    <scope>NUCLEOTIDE SEQUENCE [LARGE SCALE GENOMIC DNA]</scope>
    <source>
        <strain evidence="6">BH-2024</strain>
    </source>
</reference>
<dbReference type="CDD" id="cd18809">
    <property type="entry name" value="SF1_C_RecD"/>
    <property type="match status" value="1"/>
</dbReference>
<evidence type="ECO:0000259" key="4">
    <source>
        <dbReference type="Pfam" id="PF14214"/>
    </source>
</evidence>
<dbReference type="GO" id="GO:0006310">
    <property type="term" value="P:DNA recombination"/>
    <property type="evidence" value="ECO:0007669"/>
    <property type="project" value="UniProtKB-KW"/>
</dbReference>